<feature type="domain" description="Protein kinase" evidence="11">
    <location>
        <begin position="252"/>
        <end position="523"/>
    </location>
</feature>
<dbReference type="EC" id="2.7.11.23" evidence="2"/>
<dbReference type="GO" id="GO:0005634">
    <property type="term" value="C:nucleus"/>
    <property type="evidence" value="ECO:0007669"/>
    <property type="project" value="TreeGrafter"/>
</dbReference>
<evidence type="ECO:0000256" key="2">
    <source>
        <dbReference type="ARBA" id="ARBA00012409"/>
    </source>
</evidence>
<evidence type="ECO:0000313" key="12">
    <source>
        <dbReference type="EnsemblPlants" id="OGLUM10G02770.1"/>
    </source>
</evidence>
<feature type="binding site" evidence="9">
    <location>
        <position position="281"/>
    </location>
    <ligand>
        <name>ATP</name>
        <dbReference type="ChEBI" id="CHEBI:30616"/>
    </ligand>
</feature>
<proteinExistence type="inferred from homology"/>
<evidence type="ECO:0000256" key="6">
    <source>
        <dbReference type="ARBA" id="ARBA00022777"/>
    </source>
</evidence>
<sequence length="540" mass="58576">MVFIPMFAGVLFVCSCRRPLRLDGLAVSTLDAGGVLNGGRGANFSNGCSDISRCRFRLGDKLLLGGAELVVLDAVIRGRQLHASLLHTGGRRGEKFTGAEMEMEREAASDETIEVDKTESAMRKYKNTLPPPHPNTVPPQGRVGTSRYPAMTAVGSYPLNGDDLMYPIPWSIVLPSGRPELRRRRAFAACIASAAASLRAVGERTAANMNKKSTKACAPEDAMSPDGGDAFLTAASPCCKKPRPLFTSIFNYEYLHKLGAGSYGVVYKARDRRTGETVAVKWVRPRRGLAHGQPADLAAFARERDCLAACRGYPSIVQLRDVAANPSNWDVFIVMEFVGANSLRDFIAGCPFSEDETRALMRRLLTGVRVMHRAGMAHRDIKPGNILVGPSFALKICDFGMATTALPPYEPYMVGTLHYNSPEQLTEDGLNGQYDGKAVDMWAAGCVMAELLTGGKAFTSETAKEHLLELVELRDYDIGSRNSLAFGGLRWLSTAGREVLAGLLAFDGDKRMTAEAALEHRWFTEEADSPAVLSCLAAIT</sequence>
<dbReference type="PANTHER" id="PTHR24056:SF432">
    <property type="entry name" value="OS10G0154500 PROTEIN"/>
    <property type="match status" value="1"/>
</dbReference>
<evidence type="ECO:0000256" key="8">
    <source>
        <dbReference type="ARBA" id="ARBA00049280"/>
    </source>
</evidence>
<dbReference type="InterPro" id="IPR017441">
    <property type="entry name" value="Protein_kinase_ATP_BS"/>
</dbReference>
<dbReference type="EnsemblPlants" id="OGLUM10G02770.1">
    <property type="protein sequence ID" value="OGLUM10G02770.1"/>
    <property type="gene ID" value="OGLUM10G02770"/>
</dbReference>
<comment type="catalytic activity">
    <reaction evidence="8">
        <text>[DNA-directed RNA polymerase] + ATP = phospho-[DNA-directed RNA polymerase] + ADP + H(+)</text>
        <dbReference type="Rhea" id="RHEA:10216"/>
        <dbReference type="Rhea" id="RHEA-COMP:11321"/>
        <dbReference type="Rhea" id="RHEA-COMP:11322"/>
        <dbReference type="ChEBI" id="CHEBI:15378"/>
        <dbReference type="ChEBI" id="CHEBI:30616"/>
        <dbReference type="ChEBI" id="CHEBI:43176"/>
        <dbReference type="ChEBI" id="CHEBI:68546"/>
        <dbReference type="ChEBI" id="CHEBI:456216"/>
        <dbReference type="EC" id="2.7.11.23"/>
    </reaction>
</comment>
<dbReference type="eggNOG" id="KOG0663">
    <property type="taxonomic scope" value="Eukaryota"/>
</dbReference>
<protein>
    <recommendedName>
        <fullName evidence="2">[RNA-polymerase]-subunit kinase</fullName>
        <ecNumber evidence="2">2.7.11.23</ecNumber>
    </recommendedName>
</protein>
<evidence type="ECO:0000313" key="13">
    <source>
        <dbReference type="Proteomes" id="UP000026961"/>
    </source>
</evidence>
<dbReference type="PROSITE" id="PS00108">
    <property type="entry name" value="PROTEIN_KINASE_ST"/>
    <property type="match status" value="1"/>
</dbReference>
<dbReference type="Gramene" id="OGLUM10G02770.1">
    <property type="protein sequence ID" value="OGLUM10G02770.1"/>
    <property type="gene ID" value="OGLUM10G02770"/>
</dbReference>
<evidence type="ECO:0000259" key="11">
    <source>
        <dbReference type="PROSITE" id="PS50011"/>
    </source>
</evidence>
<organism evidence="12">
    <name type="scientific">Oryza glumipatula</name>
    <dbReference type="NCBI Taxonomy" id="40148"/>
    <lineage>
        <taxon>Eukaryota</taxon>
        <taxon>Viridiplantae</taxon>
        <taxon>Streptophyta</taxon>
        <taxon>Embryophyta</taxon>
        <taxon>Tracheophyta</taxon>
        <taxon>Spermatophyta</taxon>
        <taxon>Magnoliopsida</taxon>
        <taxon>Liliopsida</taxon>
        <taxon>Poales</taxon>
        <taxon>Poaceae</taxon>
        <taxon>BOP clade</taxon>
        <taxon>Oryzoideae</taxon>
        <taxon>Oryzeae</taxon>
        <taxon>Oryzinae</taxon>
        <taxon>Oryza</taxon>
    </lineage>
</organism>
<evidence type="ECO:0000256" key="1">
    <source>
        <dbReference type="ARBA" id="ARBA00006485"/>
    </source>
</evidence>
<dbReference type="Proteomes" id="UP000026961">
    <property type="component" value="Chromosome 10"/>
</dbReference>
<reference evidence="12" key="2">
    <citation type="submission" date="2018-05" db="EMBL/GenBank/DDBJ databases">
        <title>OgluRS3 (Oryza glumaepatula Reference Sequence Version 3).</title>
        <authorList>
            <person name="Zhang J."/>
            <person name="Kudrna D."/>
            <person name="Lee S."/>
            <person name="Talag J."/>
            <person name="Welchert J."/>
            <person name="Wing R.A."/>
        </authorList>
    </citation>
    <scope>NUCLEOTIDE SEQUENCE [LARGE SCALE GENOMIC DNA]</scope>
</reference>
<dbReference type="SUPFAM" id="SSF56112">
    <property type="entry name" value="Protein kinase-like (PK-like)"/>
    <property type="match status" value="1"/>
</dbReference>
<dbReference type="GO" id="GO:0007346">
    <property type="term" value="P:regulation of mitotic cell cycle"/>
    <property type="evidence" value="ECO:0007669"/>
    <property type="project" value="TreeGrafter"/>
</dbReference>
<dbReference type="FunFam" id="1.10.510.10:FF:000559">
    <property type="entry name" value="Protein kinase domain containing protein"/>
    <property type="match status" value="1"/>
</dbReference>
<dbReference type="AlphaFoldDB" id="A0A0E0B807"/>
<dbReference type="SMART" id="SM00220">
    <property type="entry name" value="S_TKc"/>
    <property type="match status" value="1"/>
</dbReference>
<keyword evidence="3" id="KW-0597">Phosphoprotein</keyword>
<evidence type="ECO:0000256" key="5">
    <source>
        <dbReference type="ARBA" id="ARBA00022741"/>
    </source>
</evidence>
<keyword evidence="6" id="KW-0418">Kinase</keyword>
<evidence type="ECO:0000256" key="7">
    <source>
        <dbReference type="ARBA" id="ARBA00022840"/>
    </source>
</evidence>
<evidence type="ECO:0000256" key="3">
    <source>
        <dbReference type="ARBA" id="ARBA00022553"/>
    </source>
</evidence>
<evidence type="ECO:0000256" key="9">
    <source>
        <dbReference type="PROSITE-ProRule" id="PRU10141"/>
    </source>
</evidence>
<keyword evidence="10" id="KW-0732">Signal</keyword>
<dbReference type="Pfam" id="PF00069">
    <property type="entry name" value="Pkinase"/>
    <property type="match status" value="1"/>
</dbReference>
<dbReference type="InterPro" id="IPR000719">
    <property type="entry name" value="Prot_kinase_dom"/>
</dbReference>
<comment type="similarity">
    <text evidence="1">Belongs to the protein kinase superfamily. CMGC Ser/Thr protein kinase family. CDC2/CDKX subfamily.</text>
</comment>
<dbReference type="PANTHER" id="PTHR24056">
    <property type="entry name" value="CELL DIVISION PROTEIN KINASE"/>
    <property type="match status" value="1"/>
</dbReference>
<keyword evidence="7 9" id="KW-0067">ATP-binding</keyword>
<name>A0A0E0B807_9ORYZ</name>
<keyword evidence="4" id="KW-0808">Transferase</keyword>
<dbReference type="InterPro" id="IPR008271">
    <property type="entry name" value="Ser/Thr_kinase_AS"/>
</dbReference>
<reference evidence="12" key="1">
    <citation type="submission" date="2015-04" db="UniProtKB">
        <authorList>
            <consortium name="EnsemblPlants"/>
        </authorList>
    </citation>
    <scope>IDENTIFICATION</scope>
</reference>
<dbReference type="GO" id="GO:0005524">
    <property type="term" value="F:ATP binding"/>
    <property type="evidence" value="ECO:0007669"/>
    <property type="project" value="UniProtKB-UniRule"/>
</dbReference>
<dbReference type="InterPro" id="IPR011009">
    <property type="entry name" value="Kinase-like_dom_sf"/>
</dbReference>
<dbReference type="STRING" id="40148.A0A0E0B807"/>
<dbReference type="PROSITE" id="PS00107">
    <property type="entry name" value="PROTEIN_KINASE_ATP"/>
    <property type="match status" value="1"/>
</dbReference>
<dbReference type="Gene3D" id="1.10.510.10">
    <property type="entry name" value="Transferase(Phosphotransferase) domain 1"/>
    <property type="match status" value="1"/>
</dbReference>
<dbReference type="GO" id="GO:0008353">
    <property type="term" value="F:RNA polymerase II CTD heptapeptide repeat kinase activity"/>
    <property type="evidence" value="ECO:0007669"/>
    <property type="project" value="UniProtKB-EC"/>
</dbReference>
<keyword evidence="5 9" id="KW-0547">Nucleotide-binding</keyword>
<feature type="chain" id="PRO_5002354356" description="[RNA-polymerase]-subunit kinase" evidence="10">
    <location>
        <begin position="17"/>
        <end position="540"/>
    </location>
</feature>
<dbReference type="HOGENOM" id="CLU_504724_0_0_1"/>
<feature type="signal peptide" evidence="10">
    <location>
        <begin position="1"/>
        <end position="16"/>
    </location>
</feature>
<dbReference type="PROSITE" id="PS50011">
    <property type="entry name" value="PROTEIN_KINASE_DOM"/>
    <property type="match status" value="1"/>
</dbReference>
<keyword evidence="13" id="KW-1185">Reference proteome</keyword>
<evidence type="ECO:0000256" key="4">
    <source>
        <dbReference type="ARBA" id="ARBA00022679"/>
    </source>
</evidence>
<dbReference type="InterPro" id="IPR050108">
    <property type="entry name" value="CDK"/>
</dbReference>
<evidence type="ECO:0000256" key="10">
    <source>
        <dbReference type="SAM" id="SignalP"/>
    </source>
</evidence>
<accession>A0A0E0B807</accession>